<gene>
    <name evidence="1" type="ORF">Pint_26226</name>
</gene>
<organism evidence="1 2">
    <name type="scientific">Pistacia integerrima</name>
    <dbReference type="NCBI Taxonomy" id="434235"/>
    <lineage>
        <taxon>Eukaryota</taxon>
        <taxon>Viridiplantae</taxon>
        <taxon>Streptophyta</taxon>
        <taxon>Embryophyta</taxon>
        <taxon>Tracheophyta</taxon>
        <taxon>Spermatophyta</taxon>
        <taxon>Magnoliopsida</taxon>
        <taxon>eudicotyledons</taxon>
        <taxon>Gunneridae</taxon>
        <taxon>Pentapetalae</taxon>
        <taxon>rosids</taxon>
        <taxon>malvids</taxon>
        <taxon>Sapindales</taxon>
        <taxon>Anacardiaceae</taxon>
        <taxon>Pistacia</taxon>
    </lineage>
</organism>
<evidence type="ECO:0000313" key="1">
    <source>
        <dbReference type="EMBL" id="KAJ0035025.1"/>
    </source>
</evidence>
<dbReference type="EMBL" id="CM047742">
    <property type="protein sequence ID" value="KAJ0035025.1"/>
    <property type="molecule type" value="Genomic_DNA"/>
</dbReference>
<proteinExistence type="predicted"/>
<reference evidence="2" key="1">
    <citation type="journal article" date="2023" name="G3 (Bethesda)">
        <title>Genome assembly and association tests identify interacting loci associated with vigor, precocity, and sex in interspecific pistachio rootstocks.</title>
        <authorList>
            <person name="Palmer W."/>
            <person name="Jacygrad E."/>
            <person name="Sagayaradj S."/>
            <person name="Cavanaugh K."/>
            <person name="Han R."/>
            <person name="Bertier L."/>
            <person name="Beede B."/>
            <person name="Kafkas S."/>
            <person name="Golino D."/>
            <person name="Preece J."/>
            <person name="Michelmore R."/>
        </authorList>
    </citation>
    <scope>NUCLEOTIDE SEQUENCE [LARGE SCALE GENOMIC DNA]</scope>
</reference>
<sequence length="112" mass="12538">MWGVWWVVVGGMEENAGCSAPKHENERRISVCGMISHVYPKFLHMVLPYIRDGKIIYLEDLAEGLVNGPVALVGGVVHTPWISPDLKCNFLSHVLHIQGNEFAGIWRSKLQS</sequence>
<keyword evidence="2" id="KW-1185">Reference proteome</keyword>
<accession>A0ACC0YCZ6</accession>
<name>A0ACC0YCZ6_9ROSI</name>
<protein>
    <submittedName>
        <fullName evidence="1">Uncharacterized protein</fullName>
    </submittedName>
</protein>
<evidence type="ECO:0000313" key="2">
    <source>
        <dbReference type="Proteomes" id="UP001163603"/>
    </source>
</evidence>
<dbReference type="Proteomes" id="UP001163603">
    <property type="component" value="Chromosome 7"/>
</dbReference>
<comment type="caution">
    <text evidence="1">The sequence shown here is derived from an EMBL/GenBank/DDBJ whole genome shotgun (WGS) entry which is preliminary data.</text>
</comment>